<name>A0A815D417_9BILA</name>
<evidence type="ECO:0000313" key="4">
    <source>
        <dbReference type="Proteomes" id="UP000663832"/>
    </source>
</evidence>
<evidence type="ECO:0000313" key="5">
    <source>
        <dbReference type="Proteomes" id="UP000663877"/>
    </source>
</evidence>
<dbReference type="EMBL" id="CAJNOI010000492">
    <property type="protein sequence ID" value="CAF1292610.1"/>
    <property type="molecule type" value="Genomic_DNA"/>
</dbReference>
<feature type="compositionally biased region" description="Basic and acidic residues" evidence="1">
    <location>
        <begin position="95"/>
        <end position="113"/>
    </location>
</feature>
<dbReference type="EMBL" id="CAJNOM010000312">
    <property type="protein sequence ID" value="CAF1347239.1"/>
    <property type="molecule type" value="Genomic_DNA"/>
</dbReference>
<dbReference type="PANTHER" id="PTHR31859:SF9">
    <property type="entry name" value="TETRATRICOPEPTIDE REPEAT PROTEIN 39B"/>
    <property type="match status" value="1"/>
</dbReference>
<dbReference type="Proteomes" id="UP000663832">
    <property type="component" value="Unassembled WGS sequence"/>
</dbReference>
<protein>
    <submittedName>
        <fullName evidence="2">Uncharacterized protein</fullName>
    </submittedName>
</protein>
<feature type="region of interest" description="Disordered" evidence="1">
    <location>
        <begin position="92"/>
        <end position="113"/>
    </location>
</feature>
<dbReference type="Proteomes" id="UP000663877">
    <property type="component" value="Unassembled WGS sequence"/>
</dbReference>
<reference evidence="2" key="1">
    <citation type="submission" date="2021-02" db="EMBL/GenBank/DDBJ databases">
        <authorList>
            <person name="Nowell W R."/>
        </authorList>
    </citation>
    <scope>NUCLEOTIDE SEQUENCE</scope>
</reference>
<keyword evidence="4" id="KW-1185">Reference proteome</keyword>
<proteinExistence type="predicted"/>
<dbReference type="AlphaFoldDB" id="A0A815D417"/>
<evidence type="ECO:0000256" key="1">
    <source>
        <dbReference type="SAM" id="MobiDB-lite"/>
    </source>
</evidence>
<evidence type="ECO:0000313" key="2">
    <source>
        <dbReference type="EMBL" id="CAF1292610.1"/>
    </source>
</evidence>
<sequence length="384" mass="43235">MASSSNNSSTTSGLTNSYFFYGTHPLKVPNNVTHSNSTHNISSTLEQNTHHLSLHLPANHNGFSSTTKSLNNLVQTQIDNDDTEVFEDALESLDDDYRTPPVNEKHTSSKQGEESTIDLFQALKECEQITQLFFQNHLNEALRKTKEQENRSLYHSLSHSTISFLQAGMTFNQDDIEAAVQALKHTNSMAKKYEPNKSWIPFSLSSKPVLNEYELHAKLVYAEALLIGALLTFIQDQGLFSFISGALKIKECHDIFIKLSKQNDPSKFSSTLSYEHFDSGVRMGNGAFNLMISNLPQRIIKYLEFIGFSGDRELGLTELDKSANSKGLRATFSALTLLSYHTFVTPIFGNSDGDLEMCHTLVERFLKQYPDVSIILIKILEIYR</sequence>
<dbReference type="PANTHER" id="PTHR31859">
    <property type="entry name" value="TETRATRICOPEPTIDE REPEAT PROTEIN 39 FAMILY MEMBER"/>
    <property type="match status" value="1"/>
</dbReference>
<dbReference type="Pfam" id="PF10300">
    <property type="entry name" value="Iml2-TPR_39"/>
    <property type="match status" value="1"/>
</dbReference>
<comment type="caution">
    <text evidence="2">The sequence shown here is derived from an EMBL/GenBank/DDBJ whole genome shotgun (WGS) entry which is preliminary data.</text>
</comment>
<evidence type="ECO:0000313" key="3">
    <source>
        <dbReference type="EMBL" id="CAF1347239.1"/>
    </source>
</evidence>
<dbReference type="OrthoDB" id="43460at2759"/>
<accession>A0A815D417</accession>
<dbReference type="InterPro" id="IPR019412">
    <property type="entry name" value="IML2/TPR_39"/>
</dbReference>
<organism evidence="2 5">
    <name type="scientific">Adineta steineri</name>
    <dbReference type="NCBI Taxonomy" id="433720"/>
    <lineage>
        <taxon>Eukaryota</taxon>
        <taxon>Metazoa</taxon>
        <taxon>Spiralia</taxon>
        <taxon>Gnathifera</taxon>
        <taxon>Rotifera</taxon>
        <taxon>Eurotatoria</taxon>
        <taxon>Bdelloidea</taxon>
        <taxon>Adinetida</taxon>
        <taxon>Adinetidae</taxon>
        <taxon>Adineta</taxon>
    </lineage>
</organism>
<gene>
    <name evidence="2" type="ORF">BJG266_LOCUS31831</name>
    <name evidence="3" type="ORF">QVE165_LOCUS33776</name>
</gene>